<dbReference type="AlphaFoldDB" id="A0A8X6XH60"/>
<reference evidence="2" key="1">
    <citation type="submission" date="2020-08" db="EMBL/GenBank/DDBJ databases">
        <title>Multicomponent nature underlies the extraordinary mechanical properties of spider dragline silk.</title>
        <authorList>
            <person name="Kono N."/>
            <person name="Nakamura H."/>
            <person name="Mori M."/>
            <person name="Yoshida Y."/>
            <person name="Ohtoshi R."/>
            <person name="Malay A.D."/>
            <person name="Moran D.A.P."/>
            <person name="Tomita M."/>
            <person name="Numata K."/>
            <person name="Arakawa K."/>
        </authorList>
    </citation>
    <scope>NUCLEOTIDE SEQUENCE</scope>
</reference>
<name>A0A8X6XH60_9ARAC</name>
<proteinExistence type="predicted"/>
<accession>A0A8X6XH60</accession>
<sequence>MRNPHDQNQRAPNSGGSLDLKTVAGGLKRRGDVTRNRIGPKSPPPKNISGKSGLGGHTAEHWVRRSQSPQESNFGQTVWGSIIWARPEDQQFAFPSRLRRARSNWVLNINIGV</sequence>
<evidence type="ECO:0000313" key="2">
    <source>
        <dbReference type="EMBL" id="GFY53031.1"/>
    </source>
</evidence>
<protein>
    <submittedName>
        <fullName evidence="2">Uncharacterized protein</fullName>
    </submittedName>
</protein>
<keyword evidence="3" id="KW-1185">Reference proteome</keyword>
<evidence type="ECO:0000256" key="1">
    <source>
        <dbReference type="SAM" id="MobiDB-lite"/>
    </source>
</evidence>
<feature type="compositionally biased region" description="Polar residues" evidence="1">
    <location>
        <begin position="65"/>
        <end position="74"/>
    </location>
</feature>
<comment type="caution">
    <text evidence="2">The sequence shown here is derived from an EMBL/GenBank/DDBJ whole genome shotgun (WGS) entry which is preliminary data.</text>
</comment>
<dbReference type="Proteomes" id="UP000886998">
    <property type="component" value="Unassembled WGS sequence"/>
</dbReference>
<dbReference type="EMBL" id="BMAV01009027">
    <property type="protein sequence ID" value="GFY53031.1"/>
    <property type="molecule type" value="Genomic_DNA"/>
</dbReference>
<organism evidence="2 3">
    <name type="scientific">Trichonephila inaurata madagascariensis</name>
    <dbReference type="NCBI Taxonomy" id="2747483"/>
    <lineage>
        <taxon>Eukaryota</taxon>
        <taxon>Metazoa</taxon>
        <taxon>Ecdysozoa</taxon>
        <taxon>Arthropoda</taxon>
        <taxon>Chelicerata</taxon>
        <taxon>Arachnida</taxon>
        <taxon>Araneae</taxon>
        <taxon>Araneomorphae</taxon>
        <taxon>Entelegynae</taxon>
        <taxon>Araneoidea</taxon>
        <taxon>Nephilidae</taxon>
        <taxon>Trichonephila</taxon>
        <taxon>Trichonephila inaurata</taxon>
    </lineage>
</organism>
<evidence type="ECO:0000313" key="3">
    <source>
        <dbReference type="Proteomes" id="UP000886998"/>
    </source>
</evidence>
<feature type="region of interest" description="Disordered" evidence="1">
    <location>
        <begin position="1"/>
        <end position="74"/>
    </location>
</feature>
<gene>
    <name evidence="2" type="ORF">TNIN_188471</name>
</gene>